<keyword evidence="1" id="KW-1133">Transmembrane helix</keyword>
<dbReference type="Proteomes" id="UP000265816">
    <property type="component" value="Unassembled WGS sequence"/>
</dbReference>
<dbReference type="OrthoDB" id="9763484at2"/>
<feature type="transmembrane region" description="Helical" evidence="1">
    <location>
        <begin position="43"/>
        <end position="65"/>
    </location>
</feature>
<feature type="transmembrane region" description="Helical" evidence="1">
    <location>
        <begin position="245"/>
        <end position="264"/>
    </location>
</feature>
<keyword evidence="4" id="KW-1185">Reference proteome</keyword>
<feature type="transmembrane region" description="Helical" evidence="1">
    <location>
        <begin position="12"/>
        <end position="31"/>
    </location>
</feature>
<evidence type="ECO:0000313" key="3">
    <source>
        <dbReference type="EMBL" id="RID86279.1"/>
    </source>
</evidence>
<organism evidence="3 4">
    <name type="scientific">Mesobacillus zeae</name>
    <dbReference type="NCBI Taxonomy" id="1917180"/>
    <lineage>
        <taxon>Bacteria</taxon>
        <taxon>Bacillati</taxon>
        <taxon>Bacillota</taxon>
        <taxon>Bacilli</taxon>
        <taxon>Bacillales</taxon>
        <taxon>Bacillaceae</taxon>
        <taxon>Mesobacillus</taxon>
    </lineage>
</organism>
<reference evidence="3 4" key="1">
    <citation type="submission" date="2018-08" db="EMBL/GenBank/DDBJ databases">
        <title>Bacillus jemisoniae sp. nov., Bacillus chryseoplanitiae sp. nov., Bacillus resnikiae sp. nov., and Bacillus frankliniae sp. nov., isolated from Viking spacecraft and associated surfaces.</title>
        <authorList>
            <person name="Seuylemezian A."/>
            <person name="Vaishampayan P."/>
        </authorList>
    </citation>
    <scope>NUCLEOTIDE SEQUENCE [LARGE SCALE GENOMIC DNA]</scope>
    <source>
        <strain evidence="3 4">JJ-247</strain>
    </source>
</reference>
<keyword evidence="1" id="KW-0472">Membrane</keyword>
<sequence length="402" mass="46542">MVLEHKKISEQRFLVYIVAATIFLMAVHFYHTELSSYFNPDNYVGIHTVLEFISITVSFSIFLYGWWSFSYTQSARVLLLAFVFLIVGAFDLLHALSFKGMPVFIAESSIARATWFWLAARGVESVSMVAVLLFKNRKISFDPRRFLLLLSGVLIGTLSFVFFRFETQLPLLVIEGQGTTFLKNAAEYAVCFLHFASIILALYLYYEGKKEYHLYVALAFTFLFMSELIFTVYQSVFDIDNLTGHLYKLMGYFFIMKGFYFSIIRRDMFSEKQRLGTLAERERLINHHNGGLFKAIKKGDDYLHFYHGGFLLQQLGRNEEDINGRTLEEIFSAKTNRLLKNYDTAWEEREKVSFWVDYKGSRYIVSLVPIEDDGVVAELSGSAMQADPSFRSGWKDDFESRA</sequence>
<proteinExistence type="predicted"/>
<feature type="transmembrane region" description="Helical" evidence="1">
    <location>
        <begin position="212"/>
        <end position="233"/>
    </location>
</feature>
<accession>A0A398B837</accession>
<feature type="transmembrane region" description="Helical" evidence="1">
    <location>
        <begin position="77"/>
        <end position="95"/>
    </location>
</feature>
<feature type="transmembrane region" description="Helical" evidence="1">
    <location>
        <begin position="185"/>
        <end position="205"/>
    </location>
</feature>
<evidence type="ECO:0000313" key="4">
    <source>
        <dbReference type="Proteomes" id="UP000265816"/>
    </source>
</evidence>
<keyword evidence="1" id="KW-0812">Transmembrane</keyword>
<dbReference type="AlphaFoldDB" id="A0A398B837"/>
<comment type="caution">
    <text evidence="3">The sequence shown here is derived from an EMBL/GenBank/DDBJ whole genome shotgun (WGS) entry which is preliminary data.</text>
</comment>
<dbReference type="InterPro" id="IPR033425">
    <property type="entry name" value="MASE3"/>
</dbReference>
<feature type="domain" description="Membrane-associated sensor" evidence="2">
    <location>
        <begin position="40"/>
        <end position="265"/>
    </location>
</feature>
<name>A0A398B837_9BACI</name>
<dbReference type="EMBL" id="QWVT01000013">
    <property type="protein sequence ID" value="RID86279.1"/>
    <property type="molecule type" value="Genomic_DNA"/>
</dbReference>
<evidence type="ECO:0000256" key="1">
    <source>
        <dbReference type="SAM" id="Phobius"/>
    </source>
</evidence>
<dbReference type="Pfam" id="PF17159">
    <property type="entry name" value="MASE3"/>
    <property type="match status" value="1"/>
</dbReference>
<gene>
    <name evidence="3" type="ORF">D1970_07060</name>
</gene>
<feature type="transmembrane region" description="Helical" evidence="1">
    <location>
        <begin position="146"/>
        <end position="165"/>
    </location>
</feature>
<evidence type="ECO:0000259" key="2">
    <source>
        <dbReference type="Pfam" id="PF17159"/>
    </source>
</evidence>
<feature type="transmembrane region" description="Helical" evidence="1">
    <location>
        <begin position="115"/>
        <end position="134"/>
    </location>
</feature>
<protein>
    <recommendedName>
        <fullName evidence="2">Membrane-associated sensor domain-containing protein</fullName>
    </recommendedName>
</protein>